<dbReference type="InterPro" id="IPR036412">
    <property type="entry name" value="HAD-like_sf"/>
</dbReference>
<reference evidence="12 13" key="1">
    <citation type="submission" date="2021-11" db="EMBL/GenBank/DDBJ databases">
        <authorList>
            <person name="Liang Q."/>
            <person name="Mou H."/>
            <person name="Liu Z."/>
        </authorList>
    </citation>
    <scope>NUCLEOTIDE SEQUENCE [LARGE SCALE GENOMIC DNA]</scope>
    <source>
        <strain evidence="12 13">CHU3</strain>
    </source>
</reference>
<evidence type="ECO:0000256" key="6">
    <source>
        <dbReference type="ARBA" id="ARBA00022840"/>
    </source>
</evidence>
<dbReference type="PANTHER" id="PTHR43294:SF21">
    <property type="entry name" value="CATION TRANSPORTING ATPASE"/>
    <property type="match status" value="1"/>
</dbReference>
<evidence type="ECO:0000256" key="7">
    <source>
        <dbReference type="ARBA" id="ARBA00022967"/>
    </source>
</evidence>
<dbReference type="PROSITE" id="PS00154">
    <property type="entry name" value="ATPASE_E1_E2"/>
    <property type="match status" value="1"/>
</dbReference>
<dbReference type="SFLD" id="SFLDS00003">
    <property type="entry name" value="Haloacid_Dehalogenase"/>
    <property type="match status" value="1"/>
</dbReference>
<dbReference type="InterPro" id="IPR006068">
    <property type="entry name" value="ATPase_P-typ_cation-transptr_C"/>
</dbReference>
<evidence type="ECO:0000256" key="5">
    <source>
        <dbReference type="ARBA" id="ARBA00022741"/>
    </source>
</evidence>
<dbReference type="PRINTS" id="PR00120">
    <property type="entry name" value="HATPASE"/>
</dbReference>
<dbReference type="InterPro" id="IPR044492">
    <property type="entry name" value="P_typ_ATPase_HD_dom"/>
</dbReference>
<proteinExistence type="inferred from homology"/>
<evidence type="ECO:0000313" key="12">
    <source>
        <dbReference type="EMBL" id="MCV2370288.1"/>
    </source>
</evidence>
<evidence type="ECO:0000256" key="9">
    <source>
        <dbReference type="ARBA" id="ARBA00023136"/>
    </source>
</evidence>
<comment type="similarity">
    <text evidence="2">Belongs to the cation transport ATPase (P-type) (TC 3.A.3) family. Type IIA subfamily.</text>
</comment>
<gene>
    <name evidence="12" type="ORF">LNV07_19590</name>
</gene>
<evidence type="ECO:0000256" key="8">
    <source>
        <dbReference type="ARBA" id="ARBA00022989"/>
    </source>
</evidence>
<feature type="transmembrane region" description="Helical" evidence="10">
    <location>
        <begin position="252"/>
        <end position="269"/>
    </location>
</feature>
<comment type="caution">
    <text evidence="12">The sequence shown here is derived from an EMBL/GenBank/DDBJ whole genome shotgun (WGS) entry which is preliminary data.</text>
</comment>
<dbReference type="PANTHER" id="PTHR43294">
    <property type="entry name" value="SODIUM/POTASSIUM-TRANSPORTING ATPASE SUBUNIT ALPHA"/>
    <property type="match status" value="1"/>
</dbReference>
<dbReference type="SUPFAM" id="SSF81653">
    <property type="entry name" value="Calcium ATPase, transduction domain A"/>
    <property type="match status" value="1"/>
</dbReference>
<sequence>MNASATPQPWHQLDAQHIADQHGVDLGQGLAHAEASQRAEQHGPNELLAKARPGPWTLLAEQFKDFMVLVLLGAAAISGLIGDLTDTWVILFIVLLNAGIGFVQSWRADQAMAALQQLAAAQATVLREGQPQQVAASTLVPGDVVLLEAGNQVPADLRLFEIAQLHLDESALTGESVSAGKHIAPLPAAAGAALGDRLNMAFKGTTATRGHGRGLVVAIGMHTELGKVASLLDGADRSTPLQQRLAAFGKRLSIGVLVICALVFGVGLLRGEPPLLMLLTAISLAVAAIPEALPAVVTVLLALGARRMVQVQVLVRRLPAVETLGSVSTICSDKTGTLTQNRMHAELMLTLGQCWVPGDAAVTPLQQETLRAAALCNDARRLEGEGQGWAGDPTETALVLAALSAQLDKARLDAEAPRVQEQPFDAERKRMSTFHRSGGPSPSFVAYTKGAPESLLPCCSAQWTPEGPQPLDTLALLAAADALAAQGLRVLGLARREHGHLPDTNSIEAVESDLQWLGLIALIDPPRPEAQAAVRDCIAAGITPVMITGDHPATALAIAHRLGIVADAHAPVLSGQQLSELDEAALRAEVLRVRVYARVDPAQKIRIVEALQAGGQFVAMTGDGVNDAPALRRADIGVAMGRGGTDVARESASLVLLDDNFASIVAAVAEGRRIYANIRKFVRYAMTGNSGEVWVLFLAPLFLLPIPLLPIHILWVNLVTDGLPGLALAAEPAEPGLMQRPPGESLFADGMWQHILGFGLLIAGLCLGVQYWAMATGHGAWQTMVFTLLTLAQMAHVLAVRSERLPLWRIGLLSNLPLLGAVLLTVFLQLAIIYVPWLQGVFKTQALSLGELGICFAAAAVVGVAVEGEKAWRRRAV</sequence>
<dbReference type="InterPro" id="IPR018303">
    <property type="entry name" value="ATPase_P-typ_P_site"/>
</dbReference>
<dbReference type="InterPro" id="IPR050510">
    <property type="entry name" value="Cation_transp_ATPase_P-type"/>
</dbReference>
<keyword evidence="4 10" id="KW-0812">Transmembrane</keyword>
<dbReference type="Gene3D" id="1.20.1110.10">
    <property type="entry name" value="Calcium-transporting ATPase, transmembrane domain"/>
    <property type="match status" value="1"/>
</dbReference>
<dbReference type="SFLD" id="SFLDG00002">
    <property type="entry name" value="C1.7:_P-type_atpase_like"/>
    <property type="match status" value="1"/>
</dbReference>
<keyword evidence="9 10" id="KW-0472">Membrane</keyword>
<keyword evidence="5" id="KW-0547">Nucleotide-binding</keyword>
<dbReference type="PRINTS" id="PR00119">
    <property type="entry name" value="CATATPASE"/>
</dbReference>
<evidence type="ECO:0000313" key="13">
    <source>
        <dbReference type="Proteomes" id="UP001209701"/>
    </source>
</evidence>
<dbReference type="SFLD" id="SFLDF00027">
    <property type="entry name" value="p-type_atpase"/>
    <property type="match status" value="1"/>
</dbReference>
<organism evidence="12 13">
    <name type="scientific">Roseateles oligotrophus</name>
    <dbReference type="NCBI Taxonomy" id="1769250"/>
    <lineage>
        <taxon>Bacteria</taxon>
        <taxon>Pseudomonadati</taxon>
        <taxon>Pseudomonadota</taxon>
        <taxon>Betaproteobacteria</taxon>
        <taxon>Burkholderiales</taxon>
        <taxon>Sphaerotilaceae</taxon>
        <taxon>Roseateles</taxon>
    </lineage>
</organism>
<dbReference type="Gene3D" id="2.70.150.10">
    <property type="entry name" value="Calcium-transporting ATPase, cytoplasmic transduction domain A"/>
    <property type="match status" value="1"/>
</dbReference>
<evidence type="ECO:0000256" key="10">
    <source>
        <dbReference type="SAM" id="Phobius"/>
    </source>
</evidence>
<dbReference type="SUPFAM" id="SSF56784">
    <property type="entry name" value="HAD-like"/>
    <property type="match status" value="1"/>
</dbReference>
<feature type="transmembrane region" description="Helical" evidence="10">
    <location>
        <begin position="846"/>
        <end position="866"/>
    </location>
</feature>
<feature type="transmembrane region" description="Helical" evidence="10">
    <location>
        <begin position="275"/>
        <end position="303"/>
    </location>
</feature>
<dbReference type="Proteomes" id="UP001209701">
    <property type="component" value="Unassembled WGS sequence"/>
</dbReference>
<evidence type="ECO:0000256" key="4">
    <source>
        <dbReference type="ARBA" id="ARBA00022692"/>
    </source>
</evidence>
<keyword evidence="3" id="KW-1003">Cell membrane</keyword>
<keyword evidence="8 10" id="KW-1133">Transmembrane helix</keyword>
<evidence type="ECO:0000256" key="3">
    <source>
        <dbReference type="ARBA" id="ARBA00022475"/>
    </source>
</evidence>
<dbReference type="SMART" id="SM00831">
    <property type="entry name" value="Cation_ATPase_N"/>
    <property type="match status" value="1"/>
</dbReference>
<evidence type="ECO:0000259" key="11">
    <source>
        <dbReference type="SMART" id="SM00831"/>
    </source>
</evidence>
<accession>A0ABT2YJS2</accession>
<dbReference type="InterPro" id="IPR023299">
    <property type="entry name" value="ATPase_P-typ_cyto_dom_N"/>
</dbReference>
<dbReference type="InterPro" id="IPR059000">
    <property type="entry name" value="ATPase_P-type_domA"/>
</dbReference>
<dbReference type="InterPro" id="IPR023298">
    <property type="entry name" value="ATPase_P-typ_TM_dom_sf"/>
</dbReference>
<dbReference type="RefSeq" id="WP_263572879.1">
    <property type="nucleotide sequence ID" value="NZ_JAJIRN010000009.1"/>
</dbReference>
<dbReference type="SUPFAM" id="SSF81665">
    <property type="entry name" value="Calcium ATPase, transmembrane domain M"/>
    <property type="match status" value="1"/>
</dbReference>
<keyword evidence="6" id="KW-0067">ATP-binding</keyword>
<keyword evidence="7" id="KW-1278">Translocase</keyword>
<feature type="transmembrane region" description="Helical" evidence="10">
    <location>
        <begin position="812"/>
        <end position="834"/>
    </location>
</feature>
<evidence type="ECO:0000256" key="1">
    <source>
        <dbReference type="ARBA" id="ARBA00004651"/>
    </source>
</evidence>
<dbReference type="NCBIfam" id="TIGR01494">
    <property type="entry name" value="ATPase_P-type"/>
    <property type="match status" value="2"/>
</dbReference>
<dbReference type="Gene3D" id="3.40.50.1000">
    <property type="entry name" value="HAD superfamily/HAD-like"/>
    <property type="match status" value="1"/>
</dbReference>
<dbReference type="InterPro" id="IPR023214">
    <property type="entry name" value="HAD_sf"/>
</dbReference>
<feature type="transmembrane region" description="Helical" evidence="10">
    <location>
        <begin position="66"/>
        <end position="82"/>
    </location>
</feature>
<dbReference type="InterPro" id="IPR001757">
    <property type="entry name" value="P_typ_ATPase"/>
</dbReference>
<name>A0ABT2YJS2_9BURK</name>
<dbReference type="EMBL" id="JAJIRN010000009">
    <property type="protein sequence ID" value="MCV2370288.1"/>
    <property type="molecule type" value="Genomic_DNA"/>
</dbReference>
<evidence type="ECO:0000256" key="2">
    <source>
        <dbReference type="ARBA" id="ARBA00005675"/>
    </source>
</evidence>
<dbReference type="InterPro" id="IPR008250">
    <property type="entry name" value="ATPase_P-typ_transduc_dom_A_sf"/>
</dbReference>
<dbReference type="Pfam" id="PF00122">
    <property type="entry name" value="E1-E2_ATPase"/>
    <property type="match status" value="1"/>
</dbReference>
<dbReference type="Pfam" id="PF13246">
    <property type="entry name" value="Cation_ATPase"/>
    <property type="match status" value="1"/>
</dbReference>
<protein>
    <submittedName>
        <fullName evidence="12">Cation-translocating P-type ATPase</fullName>
    </submittedName>
</protein>
<keyword evidence="13" id="KW-1185">Reference proteome</keyword>
<dbReference type="SUPFAM" id="SSF81660">
    <property type="entry name" value="Metal cation-transporting ATPase, ATP-binding domain N"/>
    <property type="match status" value="1"/>
</dbReference>
<feature type="domain" description="Cation-transporting P-type ATPase N-terminal" evidence="11">
    <location>
        <begin position="9"/>
        <end position="83"/>
    </location>
</feature>
<feature type="transmembrane region" description="Helical" evidence="10">
    <location>
        <begin position="751"/>
        <end position="773"/>
    </location>
</feature>
<dbReference type="Pfam" id="PF00689">
    <property type="entry name" value="Cation_ATPase_C"/>
    <property type="match status" value="1"/>
</dbReference>
<dbReference type="InterPro" id="IPR004014">
    <property type="entry name" value="ATPase_P-typ_cation-transptr_N"/>
</dbReference>
<comment type="subcellular location">
    <subcellularLocation>
        <location evidence="1">Cell membrane</location>
        <topology evidence="1">Multi-pass membrane protein</topology>
    </subcellularLocation>
</comment>
<dbReference type="Pfam" id="PF00690">
    <property type="entry name" value="Cation_ATPase_N"/>
    <property type="match status" value="1"/>
</dbReference>
<dbReference type="Gene3D" id="3.40.1110.10">
    <property type="entry name" value="Calcium-transporting ATPase, cytoplasmic domain N"/>
    <property type="match status" value="1"/>
</dbReference>
<feature type="transmembrane region" description="Helical" evidence="10">
    <location>
        <begin position="88"/>
        <end position="106"/>
    </location>
</feature>